<feature type="binding site" evidence="9">
    <location>
        <position position="143"/>
    </location>
    <ligand>
        <name>NADPH</name>
        <dbReference type="ChEBI" id="CHEBI:57783"/>
    </ligand>
</feature>
<dbReference type="InterPro" id="IPR036169">
    <property type="entry name" value="DXPR_C_sf"/>
</dbReference>
<evidence type="ECO:0000259" key="11">
    <source>
        <dbReference type="Pfam" id="PF08436"/>
    </source>
</evidence>
<proteinExistence type="inferred from homology"/>
<dbReference type="Gene3D" id="1.10.1740.10">
    <property type="match status" value="1"/>
</dbReference>
<dbReference type="SUPFAM" id="SSF55347">
    <property type="entry name" value="Glyceraldehyde-3-phosphate dehydrogenase-like, C-terminal domain"/>
    <property type="match status" value="1"/>
</dbReference>
<feature type="binding site" evidence="9">
    <location>
        <position position="27"/>
    </location>
    <ligand>
        <name>NADPH</name>
        <dbReference type="ChEBI" id="CHEBI:57783"/>
    </ligand>
</feature>
<dbReference type="Gene3D" id="3.40.50.720">
    <property type="entry name" value="NAD(P)-binding Rossmann-like Domain"/>
    <property type="match status" value="1"/>
</dbReference>
<feature type="binding site" evidence="9">
    <location>
        <position position="240"/>
    </location>
    <ligand>
        <name>1-deoxy-D-xylulose 5-phosphate</name>
        <dbReference type="ChEBI" id="CHEBI:57792"/>
    </ligand>
</feature>
<feature type="domain" description="1-deoxy-D-xylulose 5-phosphate reductoisomerase N-terminal" evidence="10">
    <location>
        <begin position="18"/>
        <end position="149"/>
    </location>
</feature>
<feature type="binding site" evidence="9">
    <location>
        <position position="50"/>
    </location>
    <ligand>
        <name>NADPH</name>
        <dbReference type="ChEBI" id="CHEBI:57783"/>
    </ligand>
</feature>
<evidence type="ECO:0000259" key="12">
    <source>
        <dbReference type="Pfam" id="PF13288"/>
    </source>
</evidence>
<evidence type="ECO:0000256" key="9">
    <source>
        <dbReference type="HAMAP-Rule" id="MF_00183"/>
    </source>
</evidence>
<comment type="function">
    <text evidence="9">Catalyzes the NADPH-dependent rearrangement and reduction of 1-deoxy-D-xylulose-5-phosphate (DXP) to 2-C-methyl-D-erythritol 4-phosphate (MEP).</text>
</comment>
<dbReference type="GO" id="GO:0016853">
    <property type="term" value="F:isomerase activity"/>
    <property type="evidence" value="ECO:0007669"/>
    <property type="project" value="UniProtKB-KW"/>
</dbReference>
<organism evidence="13 14">
    <name type="scientific">Schaalia canis</name>
    <dbReference type="NCBI Taxonomy" id="100469"/>
    <lineage>
        <taxon>Bacteria</taxon>
        <taxon>Bacillati</taxon>
        <taxon>Actinomycetota</taxon>
        <taxon>Actinomycetes</taxon>
        <taxon>Actinomycetales</taxon>
        <taxon>Actinomycetaceae</taxon>
        <taxon>Schaalia</taxon>
    </lineage>
</organism>
<feature type="binding site" evidence="9">
    <location>
        <position position="249"/>
    </location>
    <ligand>
        <name>Mn(2+)</name>
        <dbReference type="ChEBI" id="CHEBI:29035"/>
    </ligand>
</feature>
<feature type="binding site" evidence="9">
    <location>
        <position position="168"/>
    </location>
    <ligand>
        <name>Mn(2+)</name>
        <dbReference type="ChEBI" id="CHEBI:29035"/>
    </ligand>
</feature>
<feature type="binding site" evidence="9">
    <location>
        <position position="53"/>
    </location>
    <ligand>
        <name>NADPH</name>
        <dbReference type="ChEBI" id="CHEBI:57783"/>
    </ligand>
</feature>
<dbReference type="Proteomes" id="UP000280444">
    <property type="component" value="Unassembled WGS sequence"/>
</dbReference>
<evidence type="ECO:0000256" key="1">
    <source>
        <dbReference type="ARBA" id="ARBA00005094"/>
    </source>
</evidence>
<accession>A0A3P1SCW8</accession>
<dbReference type="NCBIfam" id="TIGR00243">
    <property type="entry name" value="Dxr"/>
    <property type="match status" value="1"/>
</dbReference>
<dbReference type="SUPFAM" id="SSF69055">
    <property type="entry name" value="1-deoxy-D-xylulose-5-phosphate reductoisomerase, C-terminal domain"/>
    <property type="match status" value="1"/>
</dbReference>
<gene>
    <name evidence="9" type="primary">dxr</name>
    <name evidence="13" type="ORF">EII11_07000</name>
</gene>
<dbReference type="GO" id="GO:0051484">
    <property type="term" value="P:isopentenyl diphosphate biosynthetic process, methylerythritol 4-phosphate pathway involved in terpenoid biosynthetic process"/>
    <property type="evidence" value="ECO:0007669"/>
    <property type="project" value="TreeGrafter"/>
</dbReference>
<dbReference type="PANTHER" id="PTHR30525:SF0">
    <property type="entry name" value="1-DEOXY-D-XYLULOSE 5-PHOSPHATE REDUCTOISOMERASE, CHLOROPLASTIC"/>
    <property type="match status" value="1"/>
</dbReference>
<dbReference type="OrthoDB" id="9806546at2"/>
<protein>
    <recommendedName>
        <fullName evidence="9">1-deoxy-D-xylulose 5-phosphate reductoisomerase</fullName>
        <shortName evidence="9">DXP reductoisomerase</shortName>
        <ecNumber evidence="9">1.1.1.267</ecNumber>
    </recommendedName>
    <alternativeName>
        <fullName evidence="9">1-deoxyxylulose-5-phosphate reductoisomerase</fullName>
    </alternativeName>
    <alternativeName>
        <fullName evidence="9">2-C-methyl-D-erythritol 4-phosphate synthase</fullName>
    </alternativeName>
</protein>
<evidence type="ECO:0000259" key="10">
    <source>
        <dbReference type="Pfam" id="PF02670"/>
    </source>
</evidence>
<evidence type="ECO:0000256" key="2">
    <source>
        <dbReference type="ARBA" id="ARBA00006825"/>
    </source>
</evidence>
<evidence type="ECO:0000256" key="6">
    <source>
        <dbReference type="ARBA" id="ARBA00023211"/>
    </source>
</evidence>
<feature type="binding site" evidence="9">
    <location>
        <position position="168"/>
    </location>
    <ligand>
        <name>1-deoxy-D-xylulose 5-phosphate</name>
        <dbReference type="ChEBI" id="CHEBI:57792"/>
    </ligand>
</feature>
<feature type="binding site" evidence="9">
    <location>
        <position position="227"/>
    </location>
    <ligand>
        <name>1-deoxy-D-xylulose 5-phosphate</name>
        <dbReference type="ChEBI" id="CHEBI:57792"/>
    </ligand>
</feature>
<dbReference type="AlphaFoldDB" id="A0A3P1SCW8"/>
<keyword evidence="9" id="KW-0460">Magnesium</keyword>
<feature type="binding site" evidence="9">
    <location>
        <position position="204"/>
    </location>
    <ligand>
        <name>1-deoxy-D-xylulose 5-phosphate</name>
        <dbReference type="ChEBI" id="CHEBI:57792"/>
    </ligand>
</feature>
<dbReference type="HAMAP" id="MF_00183">
    <property type="entry name" value="DXP_reductoisom"/>
    <property type="match status" value="1"/>
</dbReference>
<dbReference type="Pfam" id="PF02670">
    <property type="entry name" value="DXP_reductoisom"/>
    <property type="match status" value="1"/>
</dbReference>
<dbReference type="GO" id="GO:0030604">
    <property type="term" value="F:1-deoxy-D-xylulose-5-phosphate reductoisomerase activity"/>
    <property type="evidence" value="ECO:0007669"/>
    <property type="project" value="UniProtKB-UniRule"/>
</dbReference>
<keyword evidence="13" id="KW-0413">Isomerase</keyword>
<evidence type="ECO:0000256" key="4">
    <source>
        <dbReference type="ARBA" id="ARBA00022857"/>
    </source>
</evidence>
<feature type="binding site" evidence="9">
    <location>
        <position position="26"/>
    </location>
    <ligand>
        <name>NADPH</name>
        <dbReference type="ChEBI" id="CHEBI:57783"/>
    </ligand>
</feature>
<feature type="binding site" evidence="9">
    <location>
        <position position="249"/>
    </location>
    <ligand>
        <name>1-deoxy-D-xylulose 5-phosphate</name>
        <dbReference type="ChEBI" id="CHEBI:57792"/>
    </ligand>
</feature>
<dbReference type="RefSeq" id="WP_124870665.1">
    <property type="nucleotide sequence ID" value="NZ_RQZF01000006.1"/>
</dbReference>
<dbReference type="EC" id="1.1.1.267" evidence="9"/>
<comment type="cofactor">
    <cofactor evidence="9">
        <name>Mg(2+)</name>
        <dbReference type="ChEBI" id="CHEBI:18420"/>
    </cofactor>
    <cofactor evidence="9">
        <name>Mn(2+)</name>
        <dbReference type="ChEBI" id="CHEBI:29035"/>
    </cofactor>
</comment>
<keyword evidence="5 9" id="KW-0560">Oxidoreductase</keyword>
<dbReference type="SUPFAM" id="SSF51735">
    <property type="entry name" value="NAD(P)-binding Rossmann-fold domains"/>
    <property type="match status" value="1"/>
</dbReference>
<dbReference type="InterPro" id="IPR013512">
    <property type="entry name" value="DXP_reductoisomerase_N"/>
</dbReference>
<feature type="domain" description="1-deoxy-D-xylulose 5-phosphate reductoisomerase C-terminal" evidence="11">
    <location>
        <begin position="162"/>
        <end position="257"/>
    </location>
</feature>
<feature type="binding site" evidence="9">
    <location>
        <position position="141"/>
    </location>
    <ligand>
        <name>NADPH</name>
        <dbReference type="ChEBI" id="CHEBI:57783"/>
    </ligand>
</feature>
<dbReference type="InterPro" id="IPR013644">
    <property type="entry name" value="DXP_reductoisomerase_C"/>
</dbReference>
<evidence type="ECO:0000256" key="5">
    <source>
        <dbReference type="ARBA" id="ARBA00023002"/>
    </source>
</evidence>
<feature type="binding site" evidence="9">
    <location>
        <position position="25"/>
    </location>
    <ligand>
        <name>NADPH</name>
        <dbReference type="ChEBI" id="CHEBI:57783"/>
    </ligand>
</feature>
<keyword evidence="3 9" id="KW-0479">Metal-binding</keyword>
<dbReference type="UniPathway" id="UPA00056">
    <property type="reaction ID" value="UER00092"/>
</dbReference>
<feature type="binding site" evidence="9">
    <location>
        <position position="166"/>
    </location>
    <ligand>
        <name>Mn(2+)</name>
        <dbReference type="ChEBI" id="CHEBI:29035"/>
    </ligand>
</feature>
<dbReference type="GO" id="GO:0070402">
    <property type="term" value="F:NADPH binding"/>
    <property type="evidence" value="ECO:0007669"/>
    <property type="project" value="InterPro"/>
</dbReference>
<feature type="binding site" evidence="9">
    <location>
        <position position="142"/>
    </location>
    <ligand>
        <name>1-deoxy-D-xylulose 5-phosphate</name>
        <dbReference type="ChEBI" id="CHEBI:57792"/>
    </ligand>
</feature>
<dbReference type="Pfam" id="PF13288">
    <property type="entry name" value="DXPR_C"/>
    <property type="match status" value="1"/>
</dbReference>
<reference evidence="13 14" key="1">
    <citation type="submission" date="2018-11" db="EMBL/GenBank/DDBJ databases">
        <title>Genomes From Bacteria Associated with the Canine Oral Cavity: a Test Case for Automated Genome-Based Taxonomic Assignment.</title>
        <authorList>
            <person name="Coil D.A."/>
            <person name="Jospin G."/>
            <person name="Darling A.E."/>
            <person name="Wallis C."/>
            <person name="Davis I.J."/>
            <person name="Harris S."/>
            <person name="Eisen J.A."/>
            <person name="Holcombe L.J."/>
            <person name="O'Flynn C."/>
        </authorList>
    </citation>
    <scope>NUCLEOTIDE SEQUENCE [LARGE SCALE GENOMIC DNA]</scope>
    <source>
        <strain evidence="13 14">OH770</strain>
    </source>
</reference>
<sequence length="413" mass="42962">MPLLSHTPAHQSSAVIDVVILGSTGSIGTQACEVIDAHPGRFRVRALAAGGANVGVLAKQIVAYSVEVVAVARDCVAELREAVSALDASARLPQILVGPDAAAQVAGAFPDAVVLNGITGGVGLGPTLAALQAGCTLALANKESLVVGGALVKQAMTRPGQIVPVDSEHSAIAQALASGVHEKGMTSPVVTGRSEVADVILTASGGPFRGRTRADLGDVTPEQAFAHPTWDMGPVVTINSSTLMNKGLELIEAHLLFDVAPEHIVTVVHPQSIVHSGVTWMDGATTLQASPPDMRLPIALGMTWPERLVDVENPLRWSAAQAWTFEPVDDVTFPAIMCARHAVSASATHPAVFNAANEVCVDAFIHGRLSYLGIVDTVREVVEEHVGVVEPTLDDVLGAEEWARARAAERIAS</sequence>
<feature type="binding site" evidence="9">
    <location>
        <position position="24"/>
    </location>
    <ligand>
        <name>NADPH</name>
        <dbReference type="ChEBI" id="CHEBI:57783"/>
    </ligand>
</feature>
<feature type="binding site" evidence="9">
    <location>
        <position position="167"/>
    </location>
    <ligand>
        <name>1-deoxy-D-xylulose 5-phosphate</name>
        <dbReference type="ChEBI" id="CHEBI:57792"/>
    </ligand>
</feature>
<dbReference type="Pfam" id="PF08436">
    <property type="entry name" value="DXP_redisom_C"/>
    <property type="match status" value="1"/>
</dbReference>
<comment type="pathway">
    <text evidence="1 9">Isoprenoid biosynthesis; isopentenyl diphosphate biosynthesis via DXP pathway; isopentenyl diphosphate from 1-deoxy-D-xylulose 5-phosphate: step 1/6.</text>
</comment>
<comment type="caution">
    <text evidence="13">The sequence shown here is derived from an EMBL/GenBank/DDBJ whole genome shotgun (WGS) entry which is preliminary data.</text>
</comment>
<feature type="binding site" evidence="9">
    <location>
        <position position="246"/>
    </location>
    <ligand>
        <name>1-deoxy-D-xylulose 5-phosphate</name>
        <dbReference type="ChEBI" id="CHEBI:57792"/>
    </ligand>
</feature>
<dbReference type="InterPro" id="IPR026877">
    <property type="entry name" value="DXPR_C"/>
</dbReference>
<dbReference type="InterPro" id="IPR036291">
    <property type="entry name" value="NAD(P)-bd_dom_sf"/>
</dbReference>
<keyword evidence="6 9" id="KW-0464">Manganese</keyword>
<dbReference type="GO" id="GO:0030145">
    <property type="term" value="F:manganese ion binding"/>
    <property type="evidence" value="ECO:0007669"/>
    <property type="project" value="TreeGrafter"/>
</dbReference>
<evidence type="ECO:0000256" key="8">
    <source>
        <dbReference type="ARBA" id="ARBA00048543"/>
    </source>
</evidence>
<dbReference type="FunFam" id="3.40.50.720:FF:000045">
    <property type="entry name" value="1-deoxy-D-xylulose 5-phosphate reductoisomerase"/>
    <property type="match status" value="1"/>
</dbReference>
<keyword evidence="7 9" id="KW-0414">Isoprene biosynthesis</keyword>
<comment type="similarity">
    <text evidence="2 9">Belongs to the DXR family.</text>
</comment>
<dbReference type="PIRSF" id="PIRSF006205">
    <property type="entry name" value="Dxp_reductismrs"/>
    <property type="match status" value="1"/>
</dbReference>
<comment type="catalytic activity">
    <reaction evidence="8">
        <text>2-C-methyl-D-erythritol 4-phosphate + NADP(+) = 1-deoxy-D-xylulose 5-phosphate + NADPH + H(+)</text>
        <dbReference type="Rhea" id="RHEA:13717"/>
        <dbReference type="ChEBI" id="CHEBI:15378"/>
        <dbReference type="ChEBI" id="CHEBI:57783"/>
        <dbReference type="ChEBI" id="CHEBI:57792"/>
        <dbReference type="ChEBI" id="CHEBI:58262"/>
        <dbReference type="ChEBI" id="CHEBI:58349"/>
        <dbReference type="EC" id="1.1.1.267"/>
    </reaction>
    <physiologicalReaction direction="right-to-left" evidence="8">
        <dbReference type="Rhea" id="RHEA:13719"/>
    </physiologicalReaction>
</comment>
<dbReference type="InterPro" id="IPR003821">
    <property type="entry name" value="DXP_reductoisomerase"/>
</dbReference>
<dbReference type="PANTHER" id="PTHR30525">
    <property type="entry name" value="1-DEOXY-D-XYLULOSE 5-PHOSPHATE REDUCTOISOMERASE"/>
    <property type="match status" value="1"/>
</dbReference>
<feature type="domain" description="DXP reductoisomerase C-terminal" evidence="12">
    <location>
        <begin position="290"/>
        <end position="405"/>
    </location>
</feature>
<feature type="binding site" evidence="9">
    <location>
        <position position="233"/>
    </location>
    <ligand>
        <name>NADPH</name>
        <dbReference type="ChEBI" id="CHEBI:57783"/>
    </ligand>
</feature>
<dbReference type="EMBL" id="RQZF01000006">
    <property type="protein sequence ID" value="RRC95141.1"/>
    <property type="molecule type" value="Genomic_DNA"/>
</dbReference>
<evidence type="ECO:0000256" key="7">
    <source>
        <dbReference type="ARBA" id="ARBA00023229"/>
    </source>
</evidence>
<evidence type="ECO:0000313" key="14">
    <source>
        <dbReference type="Proteomes" id="UP000280444"/>
    </source>
</evidence>
<feature type="binding site" evidence="9">
    <location>
        <position position="245"/>
    </location>
    <ligand>
        <name>1-deoxy-D-xylulose 5-phosphate</name>
        <dbReference type="ChEBI" id="CHEBI:57792"/>
    </ligand>
</feature>
<comment type="caution">
    <text evidence="9">Lacks conserved residue(s) required for the propagation of feature annotation.</text>
</comment>
<keyword evidence="14" id="KW-1185">Reference proteome</keyword>
<name>A0A3P1SCW8_9ACTO</name>
<evidence type="ECO:0000256" key="3">
    <source>
        <dbReference type="ARBA" id="ARBA00022723"/>
    </source>
</evidence>
<evidence type="ECO:0000313" key="13">
    <source>
        <dbReference type="EMBL" id="RRC95141.1"/>
    </source>
</evidence>
<keyword evidence="4 9" id="KW-0521">NADP</keyword>